<protein>
    <submittedName>
        <fullName evidence="1">Uncharacterized protein</fullName>
    </submittedName>
</protein>
<accession>A0A0F9PX19</accession>
<evidence type="ECO:0000313" key="1">
    <source>
        <dbReference type="EMBL" id="KKM97742.1"/>
    </source>
</evidence>
<gene>
    <name evidence="1" type="ORF">LCGC14_1165060</name>
</gene>
<proteinExistence type="predicted"/>
<dbReference type="AlphaFoldDB" id="A0A0F9PX19"/>
<reference evidence="1" key="1">
    <citation type="journal article" date="2015" name="Nature">
        <title>Complex archaea that bridge the gap between prokaryotes and eukaryotes.</title>
        <authorList>
            <person name="Spang A."/>
            <person name="Saw J.H."/>
            <person name="Jorgensen S.L."/>
            <person name="Zaremba-Niedzwiedzka K."/>
            <person name="Martijn J."/>
            <person name="Lind A.E."/>
            <person name="van Eijk R."/>
            <person name="Schleper C."/>
            <person name="Guy L."/>
            <person name="Ettema T.J."/>
        </authorList>
    </citation>
    <scope>NUCLEOTIDE SEQUENCE</scope>
</reference>
<name>A0A0F9PX19_9ZZZZ</name>
<dbReference type="EMBL" id="LAZR01005712">
    <property type="protein sequence ID" value="KKM97742.1"/>
    <property type="molecule type" value="Genomic_DNA"/>
</dbReference>
<comment type="caution">
    <text evidence="1">The sequence shown here is derived from an EMBL/GenBank/DDBJ whole genome shotgun (WGS) entry which is preliminary data.</text>
</comment>
<sequence>MTSGKPELQTTVINSITVDSYLRSWETDSNLGRSTIKSMYILLTKNVDTVLTTDKTLNGKAVTVQRGIITTTEQYIFRGEVVNVFPDGGILRVLLADKLYETTKKTVTKSWDINIDSEAGKISEIFLTLINDYTTLTADATTVQDSGTIFTIKKFTMRAATVFNGLERLAELLGWQFYYDPDDDKVYFEPKGYTNSGITLTVGTNVVRVPKWQYDSTQLFNIVKLYGSEYEVETTESGQVGVTSGWTTSEVPLTYTPVSVKIFADAGT</sequence>
<organism evidence="1">
    <name type="scientific">marine sediment metagenome</name>
    <dbReference type="NCBI Taxonomy" id="412755"/>
    <lineage>
        <taxon>unclassified sequences</taxon>
        <taxon>metagenomes</taxon>
        <taxon>ecological metagenomes</taxon>
    </lineage>
</organism>
<feature type="non-terminal residue" evidence="1">
    <location>
        <position position="268"/>
    </location>
</feature>